<reference evidence="2" key="1">
    <citation type="submission" date="2022-11" db="EMBL/GenBank/DDBJ databases">
        <authorList>
            <person name="Kikuchi T."/>
        </authorList>
    </citation>
    <scope>NUCLEOTIDE SEQUENCE</scope>
    <source>
        <strain evidence="2">PS1010</strain>
    </source>
</reference>
<feature type="transmembrane region" description="Helical" evidence="1">
    <location>
        <begin position="91"/>
        <end position="115"/>
    </location>
</feature>
<dbReference type="OrthoDB" id="5911714at2759"/>
<keyword evidence="1" id="KW-1133">Transmembrane helix</keyword>
<keyword evidence="3" id="KW-1185">Reference proteome</keyword>
<comment type="caution">
    <text evidence="2">The sequence shown here is derived from an EMBL/GenBank/DDBJ whole genome shotgun (WGS) entry which is preliminary data.</text>
</comment>
<keyword evidence="1" id="KW-0472">Membrane</keyword>
<feature type="transmembrane region" description="Helical" evidence="1">
    <location>
        <begin position="49"/>
        <end position="71"/>
    </location>
</feature>
<gene>
    <name evidence="2" type="ORF">CAMP_LOCUS15969</name>
</gene>
<dbReference type="EMBL" id="CANHGI010000005">
    <property type="protein sequence ID" value="CAI5453332.1"/>
    <property type="molecule type" value="Genomic_DNA"/>
</dbReference>
<keyword evidence="1" id="KW-0812">Transmembrane</keyword>
<sequence>MAQKIDTEVEWYLKAMHISEVISFPMNFFGLLVVIFVRKQEMTNRTEVIIFQLCSMLTDFLINIGTLPNILAPYPIIRTHGIFSTIFPDSVKFQILLILISIFYTAATLELMFLLRYQSIIPIGDPNKVSPFKCILLILIVSTFWFLTCVISFIYAIPDLETSRSSFIMASLG</sequence>
<evidence type="ECO:0000313" key="2">
    <source>
        <dbReference type="EMBL" id="CAI5453332.1"/>
    </source>
</evidence>
<evidence type="ECO:0000313" key="3">
    <source>
        <dbReference type="Proteomes" id="UP001152747"/>
    </source>
</evidence>
<dbReference type="Proteomes" id="UP001152747">
    <property type="component" value="Unassembled WGS sequence"/>
</dbReference>
<proteinExistence type="predicted"/>
<dbReference type="Pfam" id="PF10327">
    <property type="entry name" value="7TM_GPCR_Sri"/>
    <property type="match status" value="1"/>
</dbReference>
<dbReference type="AlphaFoldDB" id="A0A9P1IY15"/>
<feature type="transmembrane region" description="Helical" evidence="1">
    <location>
        <begin position="135"/>
        <end position="157"/>
    </location>
</feature>
<feature type="transmembrane region" description="Helical" evidence="1">
    <location>
        <begin position="15"/>
        <end position="37"/>
    </location>
</feature>
<dbReference type="InterPro" id="IPR019429">
    <property type="entry name" value="7TM_GPCR_serpentine_rcpt_Sri"/>
</dbReference>
<accession>A0A9P1IY15</accession>
<name>A0A9P1IY15_9PELO</name>
<evidence type="ECO:0000256" key="1">
    <source>
        <dbReference type="SAM" id="Phobius"/>
    </source>
</evidence>
<organism evidence="2 3">
    <name type="scientific">Caenorhabditis angaria</name>
    <dbReference type="NCBI Taxonomy" id="860376"/>
    <lineage>
        <taxon>Eukaryota</taxon>
        <taxon>Metazoa</taxon>
        <taxon>Ecdysozoa</taxon>
        <taxon>Nematoda</taxon>
        <taxon>Chromadorea</taxon>
        <taxon>Rhabditida</taxon>
        <taxon>Rhabditina</taxon>
        <taxon>Rhabditomorpha</taxon>
        <taxon>Rhabditoidea</taxon>
        <taxon>Rhabditidae</taxon>
        <taxon>Peloderinae</taxon>
        <taxon>Caenorhabditis</taxon>
    </lineage>
</organism>
<protein>
    <submittedName>
        <fullName evidence="2">Uncharacterized protein</fullName>
    </submittedName>
</protein>
<dbReference type="Gene3D" id="1.20.1070.10">
    <property type="entry name" value="Rhodopsin 7-helix transmembrane proteins"/>
    <property type="match status" value="1"/>
</dbReference>